<comment type="cofactor">
    <cofactor evidence="1">
        <name>FAD</name>
        <dbReference type="ChEBI" id="CHEBI:57692"/>
    </cofactor>
</comment>
<feature type="domain" description="Glucose-methanol-choline oxidoreductase N-terminal" evidence="6">
    <location>
        <begin position="79"/>
        <end position="102"/>
    </location>
</feature>
<keyword evidence="8" id="KW-1185">Reference proteome</keyword>
<reference evidence="7 8" key="1">
    <citation type="submission" date="2020-08" db="EMBL/GenBank/DDBJ databases">
        <title>Genomic Encyclopedia of Type Strains, Phase IV (KMG-IV): sequencing the most valuable type-strain genomes for metagenomic binning, comparative biology and taxonomic classification.</title>
        <authorList>
            <person name="Goeker M."/>
        </authorList>
    </citation>
    <scope>NUCLEOTIDE SEQUENCE [LARGE SCALE GENOMIC DNA]</scope>
    <source>
        <strain evidence="7 8">DSM 27203</strain>
    </source>
</reference>
<dbReference type="InterPro" id="IPR012132">
    <property type="entry name" value="GMC_OxRdtase"/>
</dbReference>
<dbReference type="SUPFAM" id="SSF51905">
    <property type="entry name" value="FAD/NAD(P)-binding domain"/>
    <property type="match status" value="1"/>
</dbReference>
<evidence type="ECO:0000259" key="6">
    <source>
        <dbReference type="PROSITE" id="PS00623"/>
    </source>
</evidence>
<dbReference type="Pfam" id="PF05199">
    <property type="entry name" value="GMC_oxred_C"/>
    <property type="match status" value="1"/>
</dbReference>
<dbReference type="PIRSF" id="PIRSF000137">
    <property type="entry name" value="Alcohol_oxidase"/>
    <property type="match status" value="1"/>
</dbReference>
<sequence>MEEADIVVVGAGSGGSAAAGRLSEGGRYSVAVLEAGGRNTGWRTRMPGMMPFQSDATNWAFETVPQPGLNGRRGYQPRGRGLGGSSAINAMLYVRGHPWDYDQWAALGCPGWAWKDVLPWFKVCEHNVRGADAFHGDAGPLWVSDQQDAHPGSHAFIASAQQLQVPHNPDFNGAHQEGAGLYQVTQKNGERWTAARAYLGDGKPPANLNIVTGALTEHILFEDGRVWGVSYRRGRQRHTIRARRAVVLAGGVFQTPQLLMLSGIGPARHLADHGIRPMVDRPAVGTNLQDHLDYVAAFDCARGDFLGRHMKAQLRSLGAMWRWMRYRRGAMTTPYAEAGAFLRTRPDLPAPDIQLHFLIAIVEDHGRAPVKTQGFSCHACVLRPESRGTVRLASCNARTAPLIDPGYLSDPRDMQRMLDGVRMMYRILEAPALAAYGPVDRNPIDMNDDEALDRLIRARADTIYHPVGTARMGSDAEAVCDPQLRVRGVEGLYVADASVMPRLIGGNTNAPSIMIGARAAEFIKADLAR</sequence>
<dbReference type="RefSeq" id="WP_184003743.1">
    <property type="nucleotide sequence ID" value="NZ_BAABIF010000012.1"/>
</dbReference>
<comment type="similarity">
    <text evidence="2 5">Belongs to the GMC oxidoreductase family.</text>
</comment>
<proteinExistence type="inferred from homology"/>
<keyword evidence="3 5" id="KW-0285">Flavoprotein</keyword>
<dbReference type="Gene3D" id="3.50.50.60">
    <property type="entry name" value="FAD/NAD(P)-binding domain"/>
    <property type="match status" value="1"/>
</dbReference>
<evidence type="ECO:0000256" key="1">
    <source>
        <dbReference type="ARBA" id="ARBA00001974"/>
    </source>
</evidence>
<dbReference type="InterPro" id="IPR036188">
    <property type="entry name" value="FAD/NAD-bd_sf"/>
</dbReference>
<dbReference type="SUPFAM" id="SSF54373">
    <property type="entry name" value="FAD-linked reductases, C-terminal domain"/>
    <property type="match status" value="1"/>
</dbReference>
<evidence type="ECO:0000256" key="4">
    <source>
        <dbReference type="ARBA" id="ARBA00022827"/>
    </source>
</evidence>
<dbReference type="InterPro" id="IPR007867">
    <property type="entry name" value="GMC_OxRtase_C"/>
</dbReference>
<dbReference type="Proteomes" id="UP000554342">
    <property type="component" value="Unassembled WGS sequence"/>
</dbReference>
<dbReference type="GO" id="GO:0016614">
    <property type="term" value="F:oxidoreductase activity, acting on CH-OH group of donors"/>
    <property type="evidence" value="ECO:0007669"/>
    <property type="project" value="InterPro"/>
</dbReference>
<name>A0A840YZI7_9SPHN</name>
<dbReference type="Gene3D" id="3.30.560.10">
    <property type="entry name" value="Glucose Oxidase, domain 3"/>
    <property type="match status" value="1"/>
</dbReference>
<dbReference type="Pfam" id="PF00732">
    <property type="entry name" value="GMC_oxred_N"/>
    <property type="match status" value="1"/>
</dbReference>
<evidence type="ECO:0000313" key="8">
    <source>
        <dbReference type="Proteomes" id="UP000554342"/>
    </source>
</evidence>
<dbReference type="PANTHER" id="PTHR11552">
    <property type="entry name" value="GLUCOSE-METHANOL-CHOLINE GMC OXIDOREDUCTASE"/>
    <property type="match status" value="1"/>
</dbReference>
<dbReference type="EMBL" id="JACIJI010000003">
    <property type="protein sequence ID" value="MBB5719231.1"/>
    <property type="molecule type" value="Genomic_DNA"/>
</dbReference>
<gene>
    <name evidence="7" type="ORF">FHR23_002169</name>
</gene>
<evidence type="ECO:0000313" key="7">
    <source>
        <dbReference type="EMBL" id="MBB5719231.1"/>
    </source>
</evidence>
<evidence type="ECO:0000256" key="5">
    <source>
        <dbReference type="RuleBase" id="RU003968"/>
    </source>
</evidence>
<keyword evidence="4 5" id="KW-0274">FAD</keyword>
<protein>
    <submittedName>
        <fullName evidence="7">Choline dehydrogenase-like flavoprotein</fullName>
    </submittedName>
</protein>
<evidence type="ECO:0000256" key="3">
    <source>
        <dbReference type="ARBA" id="ARBA00022630"/>
    </source>
</evidence>
<comment type="caution">
    <text evidence="7">The sequence shown here is derived from an EMBL/GenBank/DDBJ whole genome shotgun (WGS) entry which is preliminary data.</text>
</comment>
<evidence type="ECO:0000256" key="2">
    <source>
        <dbReference type="ARBA" id="ARBA00010790"/>
    </source>
</evidence>
<dbReference type="AlphaFoldDB" id="A0A840YZI7"/>
<dbReference type="GO" id="GO:0050660">
    <property type="term" value="F:flavin adenine dinucleotide binding"/>
    <property type="evidence" value="ECO:0007669"/>
    <property type="project" value="InterPro"/>
</dbReference>
<dbReference type="PANTHER" id="PTHR11552:SF147">
    <property type="entry name" value="CHOLINE DEHYDROGENASE, MITOCHONDRIAL"/>
    <property type="match status" value="1"/>
</dbReference>
<dbReference type="PROSITE" id="PS00623">
    <property type="entry name" value="GMC_OXRED_1"/>
    <property type="match status" value="1"/>
</dbReference>
<accession>A0A840YZI7</accession>
<organism evidence="7 8">
    <name type="scientific">Stakelama sediminis</name>
    <dbReference type="NCBI Taxonomy" id="463200"/>
    <lineage>
        <taxon>Bacteria</taxon>
        <taxon>Pseudomonadati</taxon>
        <taxon>Pseudomonadota</taxon>
        <taxon>Alphaproteobacteria</taxon>
        <taxon>Sphingomonadales</taxon>
        <taxon>Sphingomonadaceae</taxon>
        <taxon>Stakelama</taxon>
    </lineage>
</organism>
<dbReference type="InterPro" id="IPR000172">
    <property type="entry name" value="GMC_OxRdtase_N"/>
</dbReference>